<comment type="caution">
    <text evidence="2">The sequence shown here is derived from an EMBL/GenBank/DDBJ whole genome shotgun (WGS) entry which is preliminary data.</text>
</comment>
<reference evidence="2" key="1">
    <citation type="submission" date="2013-08" db="EMBL/GenBank/DDBJ databases">
        <authorList>
            <person name="Mendez C."/>
            <person name="Richter M."/>
            <person name="Ferrer M."/>
            <person name="Sanchez J."/>
        </authorList>
    </citation>
    <scope>NUCLEOTIDE SEQUENCE</scope>
</reference>
<dbReference type="PANTHER" id="PTHR43179:SF7">
    <property type="entry name" value="RHAMNOSYLTRANSFERASE WBBL"/>
    <property type="match status" value="1"/>
</dbReference>
<evidence type="ECO:0000259" key="1">
    <source>
        <dbReference type="Pfam" id="PF00535"/>
    </source>
</evidence>
<feature type="domain" description="Glycosyltransferase 2-like" evidence="1">
    <location>
        <begin position="74"/>
        <end position="173"/>
    </location>
</feature>
<name>T1B8D4_9ZZZZ</name>
<dbReference type="AlphaFoldDB" id="T1B8D4"/>
<evidence type="ECO:0000313" key="2">
    <source>
        <dbReference type="EMBL" id="EQD69186.1"/>
    </source>
</evidence>
<accession>T1B8D4</accession>
<dbReference type="GO" id="GO:0016740">
    <property type="term" value="F:transferase activity"/>
    <property type="evidence" value="ECO:0007669"/>
    <property type="project" value="UniProtKB-KW"/>
</dbReference>
<dbReference type="EC" id="2.-.-.-" evidence="2"/>
<dbReference type="EMBL" id="AUZX01005063">
    <property type="protein sequence ID" value="EQD69186.1"/>
    <property type="molecule type" value="Genomic_DNA"/>
</dbReference>
<proteinExistence type="predicted"/>
<dbReference type="InterPro" id="IPR001173">
    <property type="entry name" value="Glyco_trans_2-like"/>
</dbReference>
<gene>
    <name evidence="2" type="ORF">B1A_07001</name>
</gene>
<dbReference type="Pfam" id="PF00535">
    <property type="entry name" value="Glycos_transf_2"/>
    <property type="match status" value="1"/>
</dbReference>
<dbReference type="PANTHER" id="PTHR43179">
    <property type="entry name" value="RHAMNOSYLTRANSFERASE WBBL"/>
    <property type="match status" value="1"/>
</dbReference>
<organism evidence="2">
    <name type="scientific">mine drainage metagenome</name>
    <dbReference type="NCBI Taxonomy" id="410659"/>
    <lineage>
        <taxon>unclassified sequences</taxon>
        <taxon>metagenomes</taxon>
        <taxon>ecological metagenomes</taxon>
    </lineage>
</organism>
<dbReference type="Gene3D" id="3.90.550.10">
    <property type="entry name" value="Spore Coat Polysaccharide Biosynthesis Protein SpsA, Chain A"/>
    <property type="match status" value="1"/>
</dbReference>
<keyword evidence="2" id="KW-0808">Transferase</keyword>
<protein>
    <submittedName>
        <fullName evidence="2">Glycosyl transferase, family 2 domain protein</fullName>
        <ecNumber evidence="2">2.-.-.-</ecNumber>
    </submittedName>
</protein>
<sequence length="233" mass="24984">MTWTDALTWRMRRLLALSQRARGSLFSRGWRGTWRRMLQEFRGSPRASSQLRLLPLDWTFAPFAVPEAGNPDVSVIIPVHGHLAHTLACLRSIAACGDTTAFEVIVVDDASPDASAATLAQIRGLRLLGLPRNLGFVGACNVGAAAARGPFLCFLNNDTQVMPGWLDALRACFEDVPGAASPAPACCIRMVACRNAARWCSPMAAPGIAGASRARISRAISIVGSAITYPARR</sequence>
<dbReference type="InterPro" id="IPR029044">
    <property type="entry name" value="Nucleotide-diphossugar_trans"/>
</dbReference>
<reference evidence="2" key="2">
    <citation type="journal article" date="2014" name="ISME J.">
        <title>Microbial stratification in low pH oxic and suboxic macroscopic growths along an acid mine drainage.</title>
        <authorList>
            <person name="Mendez-Garcia C."/>
            <person name="Mesa V."/>
            <person name="Sprenger R.R."/>
            <person name="Richter M."/>
            <person name="Diez M.S."/>
            <person name="Solano J."/>
            <person name="Bargiela R."/>
            <person name="Golyshina O.V."/>
            <person name="Manteca A."/>
            <person name="Ramos J.L."/>
            <person name="Gallego J.R."/>
            <person name="Llorente I."/>
            <person name="Martins Dos Santos V.A."/>
            <person name="Jensen O.N."/>
            <person name="Pelaez A.I."/>
            <person name="Sanchez J."/>
            <person name="Ferrer M."/>
        </authorList>
    </citation>
    <scope>NUCLEOTIDE SEQUENCE</scope>
</reference>
<dbReference type="SUPFAM" id="SSF53448">
    <property type="entry name" value="Nucleotide-diphospho-sugar transferases"/>
    <property type="match status" value="1"/>
</dbReference>